<keyword evidence="8" id="KW-1185">Reference proteome</keyword>
<dbReference type="PANTHER" id="PTHR24189:SF50">
    <property type="entry name" value="ANKYRIN REPEAT AND SOCS BOX PROTEIN 2"/>
    <property type="match status" value="1"/>
</dbReference>
<name>A0A4Z1H9K0_9HELO</name>
<feature type="repeat" description="ANK" evidence="3">
    <location>
        <begin position="1203"/>
        <end position="1235"/>
    </location>
</feature>
<evidence type="ECO:0000256" key="2">
    <source>
        <dbReference type="ARBA" id="ARBA00023043"/>
    </source>
</evidence>
<comment type="caution">
    <text evidence="7">The sequence shown here is derived from an EMBL/GenBank/DDBJ whole genome shotgun (WGS) entry which is preliminary data.</text>
</comment>
<dbReference type="InterPro" id="IPR050745">
    <property type="entry name" value="Multifunctional_regulatory"/>
</dbReference>
<evidence type="ECO:0000313" key="8">
    <source>
        <dbReference type="Proteomes" id="UP000297527"/>
    </source>
</evidence>
<protein>
    <submittedName>
        <fullName evidence="7">Uncharacterized protein</fullName>
    </submittedName>
</protein>
<dbReference type="InterPro" id="IPR054471">
    <property type="entry name" value="GPIID_WHD"/>
</dbReference>
<keyword evidence="2 3" id="KW-0040">ANK repeat</keyword>
<feature type="domain" description="GPI inositol-deacylase winged helix" evidence="5">
    <location>
        <begin position="570"/>
        <end position="649"/>
    </location>
</feature>
<dbReference type="PROSITE" id="PS50297">
    <property type="entry name" value="ANK_REP_REGION"/>
    <property type="match status" value="12"/>
</dbReference>
<gene>
    <name evidence="7" type="ORF">BCON_0362g00050</name>
</gene>
<dbReference type="InterPro" id="IPR031350">
    <property type="entry name" value="Goodbye_dom"/>
</dbReference>
<feature type="repeat" description="ANK" evidence="3">
    <location>
        <begin position="1269"/>
        <end position="1301"/>
    </location>
</feature>
<proteinExistence type="predicted"/>
<feature type="repeat" description="ANK" evidence="3">
    <location>
        <begin position="1014"/>
        <end position="1046"/>
    </location>
</feature>
<evidence type="ECO:0000259" key="5">
    <source>
        <dbReference type="Pfam" id="PF22939"/>
    </source>
</evidence>
<dbReference type="InterPro" id="IPR027417">
    <property type="entry name" value="P-loop_NTPase"/>
</dbReference>
<dbReference type="Pfam" id="PF24883">
    <property type="entry name" value="NPHP3_N"/>
    <property type="match status" value="1"/>
</dbReference>
<feature type="repeat" description="ANK" evidence="3">
    <location>
        <begin position="1302"/>
        <end position="1334"/>
    </location>
</feature>
<dbReference type="SUPFAM" id="SSF52540">
    <property type="entry name" value="P-loop containing nucleoside triphosphate hydrolases"/>
    <property type="match status" value="1"/>
</dbReference>
<feature type="repeat" description="ANK" evidence="3">
    <location>
        <begin position="1138"/>
        <end position="1170"/>
    </location>
</feature>
<reference evidence="7 8" key="1">
    <citation type="submission" date="2017-12" db="EMBL/GenBank/DDBJ databases">
        <title>Comparative genomics of Botrytis spp.</title>
        <authorList>
            <person name="Valero-Jimenez C.A."/>
            <person name="Tapia P."/>
            <person name="Veloso J."/>
            <person name="Silva-Moreno E."/>
            <person name="Staats M."/>
            <person name="Valdes J.H."/>
            <person name="Van Kan J.A.L."/>
        </authorList>
    </citation>
    <scope>NUCLEOTIDE SEQUENCE [LARGE SCALE GENOMIC DNA]</scope>
    <source>
        <strain evidence="7 8">MUCL11595</strain>
    </source>
</reference>
<accession>A0A4Z1H9K0</accession>
<dbReference type="Pfam" id="PF00023">
    <property type="entry name" value="Ank"/>
    <property type="match status" value="2"/>
</dbReference>
<dbReference type="Gene3D" id="1.25.40.20">
    <property type="entry name" value="Ankyrin repeat-containing domain"/>
    <property type="match status" value="6"/>
</dbReference>
<feature type="domain" description="Fungal STAND N-terminal Goodbye" evidence="4">
    <location>
        <begin position="22"/>
        <end position="142"/>
    </location>
</feature>
<dbReference type="Proteomes" id="UP000297527">
    <property type="component" value="Unassembled WGS sequence"/>
</dbReference>
<dbReference type="PRINTS" id="PR01415">
    <property type="entry name" value="ANKYRIN"/>
</dbReference>
<dbReference type="Pfam" id="PF22939">
    <property type="entry name" value="WHD_GPIID"/>
    <property type="match status" value="1"/>
</dbReference>
<feature type="repeat" description="ANK" evidence="3">
    <location>
        <begin position="981"/>
        <end position="1013"/>
    </location>
</feature>
<dbReference type="InterPro" id="IPR002110">
    <property type="entry name" value="Ankyrin_rpt"/>
</dbReference>
<keyword evidence="1" id="KW-0677">Repeat</keyword>
<feature type="repeat" description="ANK" evidence="3">
    <location>
        <begin position="1236"/>
        <end position="1268"/>
    </location>
</feature>
<dbReference type="EMBL" id="PQXN01000360">
    <property type="protein sequence ID" value="TGO45828.1"/>
    <property type="molecule type" value="Genomic_DNA"/>
</dbReference>
<dbReference type="Pfam" id="PF13637">
    <property type="entry name" value="Ank_4"/>
    <property type="match status" value="2"/>
</dbReference>
<feature type="repeat" description="ANK" evidence="3">
    <location>
        <begin position="851"/>
        <end position="883"/>
    </location>
</feature>
<feature type="domain" description="Nephrocystin 3-like N-terminal" evidence="6">
    <location>
        <begin position="298"/>
        <end position="459"/>
    </location>
</feature>
<feature type="repeat" description="ANK" evidence="3">
    <location>
        <begin position="818"/>
        <end position="850"/>
    </location>
</feature>
<evidence type="ECO:0000256" key="1">
    <source>
        <dbReference type="ARBA" id="ARBA00022737"/>
    </source>
</evidence>
<dbReference type="SUPFAM" id="SSF48403">
    <property type="entry name" value="Ankyrin repeat"/>
    <property type="match status" value="2"/>
</dbReference>
<feature type="repeat" description="ANK" evidence="3">
    <location>
        <begin position="785"/>
        <end position="817"/>
    </location>
</feature>
<organism evidence="7 8">
    <name type="scientific">Botryotinia convoluta</name>
    <dbReference type="NCBI Taxonomy" id="54673"/>
    <lineage>
        <taxon>Eukaryota</taxon>
        <taxon>Fungi</taxon>
        <taxon>Dikarya</taxon>
        <taxon>Ascomycota</taxon>
        <taxon>Pezizomycotina</taxon>
        <taxon>Leotiomycetes</taxon>
        <taxon>Helotiales</taxon>
        <taxon>Sclerotiniaceae</taxon>
        <taxon>Botryotinia</taxon>
    </lineage>
</organism>
<dbReference type="SMART" id="SM00248">
    <property type="entry name" value="ANK"/>
    <property type="match status" value="16"/>
</dbReference>
<feature type="repeat" description="ANK" evidence="3">
    <location>
        <begin position="917"/>
        <end position="949"/>
    </location>
</feature>
<evidence type="ECO:0000256" key="3">
    <source>
        <dbReference type="PROSITE-ProRule" id="PRU00023"/>
    </source>
</evidence>
<dbReference type="InterPro" id="IPR056884">
    <property type="entry name" value="NPHP3-like_N"/>
</dbReference>
<sequence>MASIELPVRTRIHATTDVGAIWKAAIVRYEDITKVKIESVAEANNVDEILKDIREREDMFKGYRHDGSKVDKFRSLVSKSLNPIEKLSNVVGQAATTAFPPSTAIFTAVSLLIKAVNSVSSDYEKIAGLFEDLNLYLNRLKILESSVPPVPELKVALIEVLTSVLVLCAISTKYIKMKRIVKAFRNLISGEDNELSAAYTHFHKMIEQEQGAVRNATLAAVGQLQKESTVIHAIVRENLAMTERTGLDAKTLVASTGHLQQILENREAELQRVNVLARLSSLDFHTKQNDTFTKRHQGTGLWLLKTDAFQKWFKGDGPSILWCPGIPGAGKTVMTSLAVNHVQEAVRGTKGATICIYCDYKDPKTWSELGLLSSIARQLTEQTNSIPSVVKEFCDQNAEKKRNPTGDEWISLIKSISLLFQTTYVFIDALDECPETNRDKFLCLLEKMEPFVMIFITSRPHLDLQAKFADVSRINITANASDIKTYLEHEIRTNTRLSLLTAKDLKLQEDIVKNLSEKAAGMFLLAYLQIDHLRRQQSVRTVRRAMNALPIGVSEFYSNAMERIEKQQEEDNQLAKRALSYIFCARRPLNVKELLHVLAVEVEDTELDETAFPETEILLIISAGLIRIDEKSGTVGLVHYTLQEYLEKNREKLLPDPEVEIARACLTYLSFDVFGGGPCSNGEGLHQRLQAYEFLDYASHNWGSHLSEDQLHEKVVDLVFTFLNDKEKLSCFVQILYVAARRTNDWHERFPNQFGPQHVAAYWGLDKILIVLFEKDIEVDSQDSYGTTALQLAAKHGHKSVVQLLLNKGANVNIRNGNGETALYLAARNGHKTIVELLIVDTANVLTKDNEGWTALDWAVVRGNNDVLKMLLEHITDINAENDGRNKALYLAAEEGHERTVEMLLDNGADVNAQDSLGSTALDFAVTPGHEKTVQLLLRNGAEVKLRDLYKNTVLHWAVPYKALVQLLLEHGVDVDAENDNGQTALCWAAQDGPVEVVELLLDNNASVDTQDIYGFTALHRATLRGREMIVRLLLDNGANPNVKDKGGWTPLHVAALKHNGLVKVLLDYVDDGRAILDWVSLQLQDSKTQALLGEAAEEKANGSSALTGLRETIQERQLGRSQALLDKGADVNGKDIGGWTALIVAATDGCEKAVRLLLDNGADVNIRGYDQRSALHWACKYGHEAVVQLLVENGADINASAYGWTAMLLAAKDEFMSIVYFLIQNGSDINAEDYHGRTAFHWAAKYGSESVVKLLVEKGANVNAVDRWGRTAMIWAAENMQKTVVEMLLDVGANIEVKSPHTFTALQIAAFMGWESVVQRLLEKGVDAKAEAQCCGAEESKEYESDAAEMAEKPASDLLRPWLPDQGTVTDVWKVFGPGKEKERQIEIAE</sequence>
<dbReference type="Gene3D" id="3.40.50.300">
    <property type="entry name" value="P-loop containing nucleotide triphosphate hydrolases"/>
    <property type="match status" value="1"/>
</dbReference>
<feature type="repeat" description="ANK" evidence="3">
    <location>
        <begin position="1171"/>
        <end position="1203"/>
    </location>
</feature>
<dbReference type="InterPro" id="IPR036770">
    <property type="entry name" value="Ankyrin_rpt-contain_sf"/>
</dbReference>
<dbReference type="Pfam" id="PF17109">
    <property type="entry name" value="Goodbye"/>
    <property type="match status" value="1"/>
</dbReference>
<evidence type="ECO:0000259" key="6">
    <source>
        <dbReference type="Pfam" id="PF24883"/>
    </source>
</evidence>
<dbReference type="Pfam" id="PF12796">
    <property type="entry name" value="Ank_2"/>
    <property type="match status" value="4"/>
</dbReference>
<dbReference type="OrthoDB" id="5416940at2759"/>
<feature type="repeat" description="ANK" evidence="3">
    <location>
        <begin position="884"/>
        <end position="916"/>
    </location>
</feature>
<dbReference type="PANTHER" id="PTHR24189">
    <property type="entry name" value="MYOTROPHIN"/>
    <property type="match status" value="1"/>
</dbReference>
<evidence type="ECO:0000313" key="7">
    <source>
        <dbReference type="EMBL" id="TGO45828.1"/>
    </source>
</evidence>
<evidence type="ECO:0000259" key="4">
    <source>
        <dbReference type="Pfam" id="PF17109"/>
    </source>
</evidence>
<dbReference type="PROSITE" id="PS50088">
    <property type="entry name" value="ANK_REPEAT"/>
    <property type="match status" value="13"/>
</dbReference>